<evidence type="ECO:0000313" key="1">
    <source>
        <dbReference type="EMBL" id="KAL2470069.1"/>
    </source>
</evidence>
<dbReference type="Proteomes" id="UP001604336">
    <property type="component" value="Unassembled WGS sequence"/>
</dbReference>
<dbReference type="AlphaFoldDB" id="A0ABD1Q2G8"/>
<protein>
    <submittedName>
        <fullName evidence="1">Uncharacterized protein</fullName>
    </submittedName>
</protein>
<evidence type="ECO:0000313" key="2">
    <source>
        <dbReference type="Proteomes" id="UP001604336"/>
    </source>
</evidence>
<name>A0ABD1Q2G8_9LAMI</name>
<sequence length="120" mass="13374">MPRNYFSRFGGAFHQLVQRSISGKESGVQAQIDVSTGQGESLLGNSGMYHSEHSETYRPLCFCATSHGCCCPVNFHSVNLRISFWSSFMCNFISIFVRAFLLSIHSFTCEFIVIAEGCNV</sequence>
<accession>A0ABD1Q2G8</accession>
<comment type="caution">
    <text evidence="1">The sequence shown here is derived from an EMBL/GenBank/DDBJ whole genome shotgun (WGS) entry which is preliminary data.</text>
</comment>
<proteinExistence type="predicted"/>
<dbReference type="EMBL" id="JBFOLK010000012">
    <property type="protein sequence ID" value="KAL2470069.1"/>
    <property type="molecule type" value="Genomic_DNA"/>
</dbReference>
<organism evidence="1 2">
    <name type="scientific">Abeliophyllum distichum</name>
    <dbReference type="NCBI Taxonomy" id="126358"/>
    <lineage>
        <taxon>Eukaryota</taxon>
        <taxon>Viridiplantae</taxon>
        <taxon>Streptophyta</taxon>
        <taxon>Embryophyta</taxon>
        <taxon>Tracheophyta</taxon>
        <taxon>Spermatophyta</taxon>
        <taxon>Magnoliopsida</taxon>
        <taxon>eudicotyledons</taxon>
        <taxon>Gunneridae</taxon>
        <taxon>Pentapetalae</taxon>
        <taxon>asterids</taxon>
        <taxon>lamiids</taxon>
        <taxon>Lamiales</taxon>
        <taxon>Oleaceae</taxon>
        <taxon>Forsythieae</taxon>
        <taxon>Abeliophyllum</taxon>
    </lineage>
</organism>
<reference evidence="2" key="1">
    <citation type="submission" date="2024-07" db="EMBL/GenBank/DDBJ databases">
        <title>Two chromosome-level genome assemblies of Korean endemic species Abeliophyllum distichum and Forsythia ovata (Oleaceae).</title>
        <authorList>
            <person name="Jang H."/>
        </authorList>
    </citation>
    <scope>NUCLEOTIDE SEQUENCE [LARGE SCALE GENOMIC DNA]</scope>
</reference>
<gene>
    <name evidence="1" type="ORF">Adt_38205</name>
</gene>
<keyword evidence="2" id="KW-1185">Reference proteome</keyword>